<accession>A0A2P2LWK0</accession>
<dbReference type="AlphaFoldDB" id="A0A2P2LWK0"/>
<dbReference type="EMBL" id="GGEC01041871">
    <property type="protein sequence ID" value="MBX22355.1"/>
    <property type="molecule type" value="Transcribed_RNA"/>
</dbReference>
<evidence type="ECO:0000313" key="1">
    <source>
        <dbReference type="EMBL" id="MBX22355.1"/>
    </source>
</evidence>
<sequence>MAKSPSLISLCMEAIKRQLVRGDELIPDIYGLPSDLFDALLTKLPPLALHKLQAEMPFKNWNVYDSNDDCLEHGRKRGRIVNFDKAWKALFKSRWPDLVAHVQPDDWRQIYWETHLQNCFDEAAELAMLPSFDGCLGELKISDDIMRYVGSDGSLTSSILSKLSYHCQEFGHCASNC</sequence>
<dbReference type="PANTHER" id="PTHR47818">
    <property type="entry name" value="RNI-LIKE SUPERFAMILY PROTEIN"/>
    <property type="match status" value="1"/>
</dbReference>
<reference evidence="1" key="1">
    <citation type="submission" date="2018-02" db="EMBL/GenBank/DDBJ databases">
        <title>Rhizophora mucronata_Transcriptome.</title>
        <authorList>
            <person name="Meera S.P."/>
            <person name="Sreeshan A."/>
            <person name="Augustine A."/>
        </authorList>
    </citation>
    <scope>NUCLEOTIDE SEQUENCE</scope>
    <source>
        <tissue evidence="1">Leaf</tissue>
    </source>
</reference>
<protein>
    <submittedName>
        <fullName evidence="1">Uncharacterized protein LOC105118587 isoform X2</fullName>
    </submittedName>
</protein>
<name>A0A2P2LWK0_RHIMU</name>
<dbReference type="PANTHER" id="PTHR47818:SF2">
    <property type="entry name" value="F-BOX DOMAIN-CONTAINING PROTEIN"/>
    <property type="match status" value="1"/>
</dbReference>
<organism evidence="1">
    <name type="scientific">Rhizophora mucronata</name>
    <name type="common">Asiatic mangrove</name>
    <dbReference type="NCBI Taxonomy" id="61149"/>
    <lineage>
        <taxon>Eukaryota</taxon>
        <taxon>Viridiplantae</taxon>
        <taxon>Streptophyta</taxon>
        <taxon>Embryophyta</taxon>
        <taxon>Tracheophyta</taxon>
        <taxon>Spermatophyta</taxon>
        <taxon>Magnoliopsida</taxon>
        <taxon>eudicotyledons</taxon>
        <taxon>Gunneridae</taxon>
        <taxon>Pentapetalae</taxon>
        <taxon>rosids</taxon>
        <taxon>fabids</taxon>
        <taxon>Malpighiales</taxon>
        <taxon>Rhizophoraceae</taxon>
        <taxon>Rhizophora</taxon>
    </lineage>
</organism>
<proteinExistence type="predicted"/>